<dbReference type="PROSITE" id="PS51790">
    <property type="entry name" value="MSRB"/>
    <property type="match status" value="1"/>
</dbReference>
<dbReference type="PANTHER" id="PTHR10173:SF52">
    <property type="entry name" value="METHIONINE-R-SULFOXIDE REDUCTASE B1"/>
    <property type="match status" value="1"/>
</dbReference>
<dbReference type="SUPFAM" id="SSF51316">
    <property type="entry name" value="Mss4-like"/>
    <property type="match status" value="1"/>
</dbReference>
<protein>
    <recommendedName>
        <fullName evidence="6">Peptide methionine sulfoxide reductase MsrB</fullName>
        <ecNumber evidence="6">1.8.4.12</ecNumber>
    </recommendedName>
    <alternativeName>
        <fullName evidence="6">Peptide-methionine (R)-S-oxide reductase</fullName>
    </alternativeName>
</protein>
<dbReference type="Proteomes" id="UP000294480">
    <property type="component" value="Unassembled WGS sequence"/>
</dbReference>
<dbReference type="EC" id="1.8.4.12" evidence="6"/>
<dbReference type="HAMAP" id="MF_01400">
    <property type="entry name" value="MsrB"/>
    <property type="match status" value="1"/>
</dbReference>
<keyword evidence="4 6" id="KW-0560">Oxidoreductase</keyword>
<dbReference type="GO" id="GO:0008270">
    <property type="term" value="F:zinc ion binding"/>
    <property type="evidence" value="ECO:0007669"/>
    <property type="project" value="UniProtKB-UniRule"/>
</dbReference>
<accession>A0A4R6Y8E4</accession>
<dbReference type="EMBL" id="SNZE01000008">
    <property type="protein sequence ID" value="TDR31666.1"/>
    <property type="molecule type" value="Genomic_DNA"/>
</dbReference>
<evidence type="ECO:0000256" key="6">
    <source>
        <dbReference type="HAMAP-Rule" id="MF_01400"/>
    </source>
</evidence>
<dbReference type="PROSITE" id="PS51318">
    <property type="entry name" value="TAT"/>
    <property type="match status" value="1"/>
</dbReference>
<feature type="binding site" evidence="6">
    <location>
        <position position="147"/>
    </location>
    <ligand>
        <name>Zn(2+)</name>
        <dbReference type="ChEBI" id="CHEBI:29105"/>
    </ligand>
</feature>
<dbReference type="InterPro" id="IPR006311">
    <property type="entry name" value="TAT_signal"/>
</dbReference>
<dbReference type="PANTHER" id="PTHR10173">
    <property type="entry name" value="METHIONINE SULFOXIDE REDUCTASE"/>
    <property type="match status" value="1"/>
</dbReference>
<reference evidence="8 9" key="1">
    <citation type="submission" date="2019-03" db="EMBL/GenBank/DDBJ databases">
        <title>Genomic Encyclopedia of Type Strains, Phase IV (KMG-IV): sequencing the most valuable type-strain genomes for metagenomic binning, comparative biology and taxonomic classification.</title>
        <authorList>
            <person name="Goeker M."/>
        </authorList>
    </citation>
    <scope>NUCLEOTIDE SEQUENCE [LARGE SCALE GENOMIC DNA]</scope>
    <source>
        <strain evidence="8 9">DSM 102852</strain>
    </source>
</reference>
<name>A0A4R6Y8E4_9BURK</name>
<feature type="active site" description="Nucleophile" evidence="6">
    <location>
        <position position="170"/>
    </location>
</feature>
<gene>
    <name evidence="6" type="primary">msrB</name>
    <name evidence="8" type="ORF">DFR44_10849</name>
</gene>
<dbReference type="AlphaFoldDB" id="A0A4R6Y8E4"/>
<dbReference type="NCBIfam" id="TIGR00357">
    <property type="entry name" value="peptide-methionine (R)-S-oxide reductase MsrB"/>
    <property type="match status" value="1"/>
</dbReference>
<dbReference type="GO" id="GO:0030091">
    <property type="term" value="P:protein repair"/>
    <property type="evidence" value="ECO:0007669"/>
    <property type="project" value="InterPro"/>
</dbReference>
<keyword evidence="2 6" id="KW-0479">Metal-binding</keyword>
<dbReference type="GO" id="GO:0033743">
    <property type="term" value="F:peptide-methionine (R)-S-oxide reductase activity"/>
    <property type="evidence" value="ECO:0007669"/>
    <property type="project" value="UniProtKB-UniRule"/>
</dbReference>
<dbReference type="Pfam" id="PF01641">
    <property type="entry name" value="SelR"/>
    <property type="match status" value="1"/>
</dbReference>
<feature type="binding site" evidence="6">
    <location>
        <position position="101"/>
    </location>
    <ligand>
        <name>Zn(2+)</name>
        <dbReference type="ChEBI" id="CHEBI:29105"/>
    </ligand>
</feature>
<comment type="caution">
    <text evidence="8">The sequence shown here is derived from an EMBL/GenBank/DDBJ whole genome shotgun (WGS) entry which is preliminary data.</text>
</comment>
<dbReference type="GO" id="GO:0006979">
    <property type="term" value="P:response to oxidative stress"/>
    <property type="evidence" value="ECO:0007669"/>
    <property type="project" value="InterPro"/>
</dbReference>
<evidence type="ECO:0000256" key="4">
    <source>
        <dbReference type="ARBA" id="ARBA00023002"/>
    </source>
</evidence>
<dbReference type="GO" id="GO:0005737">
    <property type="term" value="C:cytoplasm"/>
    <property type="evidence" value="ECO:0007669"/>
    <property type="project" value="TreeGrafter"/>
</dbReference>
<dbReference type="RefSeq" id="WP_342774562.1">
    <property type="nucleotide sequence ID" value="NZ_SNZE01000008.1"/>
</dbReference>
<dbReference type="Gene3D" id="2.170.150.20">
    <property type="entry name" value="Peptide methionine sulfoxide reductase"/>
    <property type="match status" value="1"/>
</dbReference>
<evidence type="ECO:0000256" key="5">
    <source>
        <dbReference type="ARBA" id="ARBA00048488"/>
    </source>
</evidence>
<dbReference type="InterPro" id="IPR011057">
    <property type="entry name" value="Mss4-like_sf"/>
</dbReference>
<keyword evidence="9" id="KW-1185">Reference proteome</keyword>
<feature type="binding site" evidence="6">
    <location>
        <position position="98"/>
    </location>
    <ligand>
        <name>Zn(2+)</name>
        <dbReference type="ChEBI" id="CHEBI:29105"/>
    </ligand>
</feature>
<evidence type="ECO:0000256" key="2">
    <source>
        <dbReference type="ARBA" id="ARBA00022723"/>
    </source>
</evidence>
<sequence>MSTAISRRQFVSMMGLGTLSLLLSNTKALARSIETRIVEVSNNGQLRPPQLVNKIIKTAAEWRAQLSPTVYHITREAGTETAYTGRYWNEHTSGIYRCVCCNTALFNSKTKFDSRTGWPSFYAPIAPENVQEKSDRSLGMSRIEVNCSRCDAHLGHVFDDGPEPTGLRYCINSAALLLKPFV</sequence>
<keyword evidence="3 6" id="KW-0862">Zinc</keyword>
<evidence type="ECO:0000313" key="8">
    <source>
        <dbReference type="EMBL" id="TDR31666.1"/>
    </source>
</evidence>
<comment type="cofactor">
    <cofactor evidence="6">
        <name>Zn(2+)</name>
        <dbReference type="ChEBI" id="CHEBI:29105"/>
    </cofactor>
    <text evidence="6">Binds 1 zinc ion per subunit. The zinc ion is important for the structural integrity of the protein.</text>
</comment>
<dbReference type="FunFam" id="2.170.150.20:FF:000001">
    <property type="entry name" value="Peptide methionine sulfoxide reductase MsrB"/>
    <property type="match status" value="1"/>
</dbReference>
<organism evidence="8 9">
    <name type="scientific">Hydromonas duriensis</name>
    <dbReference type="NCBI Taxonomy" id="1527608"/>
    <lineage>
        <taxon>Bacteria</taxon>
        <taxon>Pseudomonadati</taxon>
        <taxon>Pseudomonadota</taxon>
        <taxon>Betaproteobacteria</taxon>
        <taxon>Burkholderiales</taxon>
        <taxon>Burkholderiaceae</taxon>
        <taxon>Hydromonas</taxon>
    </lineage>
</organism>
<proteinExistence type="inferred from homology"/>
<evidence type="ECO:0000313" key="9">
    <source>
        <dbReference type="Proteomes" id="UP000294480"/>
    </source>
</evidence>
<feature type="binding site" evidence="6">
    <location>
        <position position="150"/>
    </location>
    <ligand>
        <name>Zn(2+)</name>
        <dbReference type="ChEBI" id="CHEBI:29105"/>
    </ligand>
</feature>
<dbReference type="InterPro" id="IPR002579">
    <property type="entry name" value="Met_Sox_Rdtase_MsrB_dom"/>
</dbReference>
<evidence type="ECO:0000256" key="3">
    <source>
        <dbReference type="ARBA" id="ARBA00022833"/>
    </source>
</evidence>
<dbReference type="InterPro" id="IPR028427">
    <property type="entry name" value="Met_Sox_Rdtase_MsrB"/>
</dbReference>
<feature type="domain" description="MsrB" evidence="7">
    <location>
        <begin position="59"/>
        <end position="181"/>
    </location>
</feature>
<evidence type="ECO:0000259" key="7">
    <source>
        <dbReference type="PROSITE" id="PS51790"/>
    </source>
</evidence>
<comment type="similarity">
    <text evidence="1 6">Belongs to the MsrB Met sulfoxide reductase family.</text>
</comment>
<comment type="catalytic activity">
    <reaction evidence="5 6">
        <text>L-methionyl-[protein] + [thioredoxin]-disulfide + H2O = L-methionyl-(R)-S-oxide-[protein] + [thioredoxin]-dithiol</text>
        <dbReference type="Rhea" id="RHEA:24164"/>
        <dbReference type="Rhea" id="RHEA-COMP:10698"/>
        <dbReference type="Rhea" id="RHEA-COMP:10700"/>
        <dbReference type="Rhea" id="RHEA-COMP:12313"/>
        <dbReference type="Rhea" id="RHEA-COMP:12314"/>
        <dbReference type="ChEBI" id="CHEBI:15377"/>
        <dbReference type="ChEBI" id="CHEBI:16044"/>
        <dbReference type="ChEBI" id="CHEBI:29950"/>
        <dbReference type="ChEBI" id="CHEBI:45764"/>
        <dbReference type="ChEBI" id="CHEBI:50058"/>
        <dbReference type="EC" id="1.8.4.12"/>
    </reaction>
</comment>
<evidence type="ECO:0000256" key="1">
    <source>
        <dbReference type="ARBA" id="ARBA00007174"/>
    </source>
</evidence>